<comment type="caution">
    <text evidence="2">The sequence shown here is derived from an EMBL/GenBank/DDBJ whole genome shotgun (WGS) entry which is preliminary data.</text>
</comment>
<evidence type="ECO:0000313" key="2">
    <source>
        <dbReference type="EMBL" id="CAG8973788.1"/>
    </source>
</evidence>
<accession>A0A9N9LHE2</accession>
<dbReference type="EMBL" id="CAJVRM010000080">
    <property type="protein sequence ID" value="CAG8973788.1"/>
    <property type="molecule type" value="Genomic_DNA"/>
</dbReference>
<keyword evidence="3" id="KW-1185">Reference proteome</keyword>
<evidence type="ECO:0000256" key="1">
    <source>
        <dbReference type="SAM" id="Phobius"/>
    </source>
</evidence>
<evidence type="ECO:0000313" key="3">
    <source>
        <dbReference type="Proteomes" id="UP000701801"/>
    </source>
</evidence>
<dbReference type="Proteomes" id="UP000701801">
    <property type="component" value="Unassembled WGS sequence"/>
</dbReference>
<feature type="transmembrane region" description="Helical" evidence="1">
    <location>
        <begin position="12"/>
        <end position="33"/>
    </location>
</feature>
<reference evidence="2" key="1">
    <citation type="submission" date="2021-07" db="EMBL/GenBank/DDBJ databases">
        <authorList>
            <person name="Durling M."/>
        </authorList>
    </citation>
    <scope>NUCLEOTIDE SEQUENCE</scope>
</reference>
<keyword evidence="1" id="KW-0812">Transmembrane</keyword>
<proteinExistence type="predicted"/>
<organism evidence="2 3">
    <name type="scientific">Hymenoscyphus albidus</name>
    <dbReference type="NCBI Taxonomy" id="595503"/>
    <lineage>
        <taxon>Eukaryota</taxon>
        <taxon>Fungi</taxon>
        <taxon>Dikarya</taxon>
        <taxon>Ascomycota</taxon>
        <taxon>Pezizomycotina</taxon>
        <taxon>Leotiomycetes</taxon>
        <taxon>Helotiales</taxon>
        <taxon>Helotiaceae</taxon>
        <taxon>Hymenoscyphus</taxon>
    </lineage>
</organism>
<keyword evidence="1" id="KW-1133">Transmembrane helix</keyword>
<sequence>MSSSPTIIQADVELMVPAYISISIISIIIPGFLREITSRCRPEAESTSPPRQITLVGWGPVLASRASPPMTLPVHMHTLQIALCPPFLTHPPLPLITITSLQIHSLLLPHTPHLAPHTSPSHSNPTASFVATTKTLIYGKPTAMSISPIDQYPLGIPSREQVLATNRLALLRSTLKQPQRRKTHNMVQAVTSLFETKGLRAATTPKRAENSGSLALGHHISIIIGTAPTTIRRETKSWHRQASAGIE</sequence>
<gene>
    <name evidence="2" type="ORF">HYALB_00006333</name>
</gene>
<name>A0A9N9LHE2_9HELO</name>
<keyword evidence="1" id="KW-0472">Membrane</keyword>
<protein>
    <submittedName>
        <fullName evidence="2">Uncharacterized protein</fullName>
    </submittedName>
</protein>
<dbReference type="AlphaFoldDB" id="A0A9N9LHE2"/>